<sequence length="139" mass="15654">MPKAIVFPASNDARKKDKTSRTRQSARASKTQLRQFLKGFPDLAVGTPKRSNSISETLWSSEDSETDIRASSSKIKGNSPMKTRSARKRFEDQNRIMIILANASLLMQPLKMPFITMPKTYGQMHSTFGSPTYKPEIPM</sequence>
<name>A0A4T0E5K2_WALIC</name>
<feature type="region of interest" description="Disordered" evidence="1">
    <location>
        <begin position="1"/>
        <end position="86"/>
    </location>
</feature>
<gene>
    <name evidence="2" type="ORF">E3P86_03312</name>
</gene>
<organism evidence="2 3">
    <name type="scientific">Wallemia ichthyophaga</name>
    <dbReference type="NCBI Taxonomy" id="245174"/>
    <lineage>
        <taxon>Eukaryota</taxon>
        <taxon>Fungi</taxon>
        <taxon>Dikarya</taxon>
        <taxon>Basidiomycota</taxon>
        <taxon>Wallemiomycotina</taxon>
        <taxon>Wallemiomycetes</taxon>
        <taxon>Wallemiales</taxon>
        <taxon>Wallemiaceae</taxon>
        <taxon>Wallemia</taxon>
    </lineage>
</organism>
<dbReference type="Proteomes" id="UP000310689">
    <property type="component" value="Unassembled WGS sequence"/>
</dbReference>
<reference evidence="2 3" key="1">
    <citation type="submission" date="2019-03" db="EMBL/GenBank/DDBJ databases">
        <title>Sequencing 23 genomes of Wallemia ichthyophaga.</title>
        <authorList>
            <person name="Gostincar C."/>
        </authorList>
    </citation>
    <scope>NUCLEOTIDE SEQUENCE [LARGE SCALE GENOMIC DNA]</scope>
    <source>
        <strain evidence="2 3">EXF-6200</strain>
    </source>
</reference>
<feature type="compositionally biased region" description="Polar residues" evidence="1">
    <location>
        <begin position="22"/>
        <end position="34"/>
    </location>
</feature>
<feature type="compositionally biased region" description="Polar residues" evidence="1">
    <location>
        <begin position="69"/>
        <end position="82"/>
    </location>
</feature>
<dbReference type="EMBL" id="SPOI01000227">
    <property type="protein sequence ID" value="TIB31511.1"/>
    <property type="molecule type" value="Genomic_DNA"/>
</dbReference>
<evidence type="ECO:0000313" key="3">
    <source>
        <dbReference type="Proteomes" id="UP000310689"/>
    </source>
</evidence>
<accession>A0A4T0E5K2</accession>
<evidence type="ECO:0000313" key="2">
    <source>
        <dbReference type="EMBL" id="TIB31511.1"/>
    </source>
</evidence>
<comment type="caution">
    <text evidence="2">The sequence shown here is derived from an EMBL/GenBank/DDBJ whole genome shotgun (WGS) entry which is preliminary data.</text>
</comment>
<dbReference type="AlphaFoldDB" id="A0A4T0E5K2"/>
<protein>
    <submittedName>
        <fullName evidence="2">Uncharacterized protein</fullName>
    </submittedName>
</protein>
<feature type="compositionally biased region" description="Polar residues" evidence="1">
    <location>
        <begin position="49"/>
        <end position="61"/>
    </location>
</feature>
<proteinExistence type="predicted"/>
<evidence type="ECO:0000256" key="1">
    <source>
        <dbReference type="SAM" id="MobiDB-lite"/>
    </source>
</evidence>